<evidence type="ECO:0000313" key="2">
    <source>
        <dbReference type="Proteomes" id="UP000634043"/>
    </source>
</evidence>
<evidence type="ECO:0000313" key="1">
    <source>
        <dbReference type="EMBL" id="GGG16179.1"/>
    </source>
</evidence>
<accession>A0ABQ1W792</accession>
<proteinExistence type="predicted"/>
<name>A0ABQ1W792_9BACT</name>
<sequence>MIHNGPTIKSSLGANASALAAEIDLQIYRLYDLSYDEVLLVDPAFAMTREEYEAAAPVPRGVRSSRECLT</sequence>
<gene>
    <name evidence="1" type="ORF">GCM10011323_20650</name>
</gene>
<comment type="caution">
    <text evidence="1">The sequence shown here is derived from an EMBL/GenBank/DDBJ whole genome shotgun (WGS) entry which is preliminary data.</text>
</comment>
<reference evidence="2" key="1">
    <citation type="journal article" date="2019" name="Int. J. Syst. Evol. Microbiol.">
        <title>The Global Catalogue of Microorganisms (GCM) 10K type strain sequencing project: providing services to taxonomists for standard genome sequencing and annotation.</title>
        <authorList>
            <consortium name="The Broad Institute Genomics Platform"/>
            <consortium name="The Broad Institute Genome Sequencing Center for Infectious Disease"/>
            <person name="Wu L."/>
            <person name="Ma J."/>
        </authorList>
    </citation>
    <scope>NUCLEOTIDE SEQUENCE [LARGE SCALE GENOMIC DNA]</scope>
    <source>
        <strain evidence="2">CGMCC 1.12749</strain>
    </source>
</reference>
<organism evidence="1 2">
    <name type="scientific">Pontibacter amylolyticus</name>
    <dbReference type="NCBI Taxonomy" id="1424080"/>
    <lineage>
        <taxon>Bacteria</taxon>
        <taxon>Pseudomonadati</taxon>
        <taxon>Bacteroidota</taxon>
        <taxon>Cytophagia</taxon>
        <taxon>Cytophagales</taxon>
        <taxon>Hymenobacteraceae</taxon>
        <taxon>Pontibacter</taxon>
    </lineage>
</organism>
<keyword evidence="2" id="KW-1185">Reference proteome</keyword>
<dbReference type="Proteomes" id="UP000634043">
    <property type="component" value="Unassembled WGS sequence"/>
</dbReference>
<dbReference type="RefSeq" id="WP_188501458.1">
    <property type="nucleotide sequence ID" value="NZ_BMFP01000003.1"/>
</dbReference>
<dbReference type="EMBL" id="BMFP01000003">
    <property type="protein sequence ID" value="GGG16179.1"/>
    <property type="molecule type" value="Genomic_DNA"/>
</dbReference>
<protein>
    <submittedName>
        <fullName evidence="1">Uncharacterized protein</fullName>
    </submittedName>
</protein>